<keyword evidence="2" id="KW-1185">Reference proteome</keyword>
<dbReference type="AlphaFoldDB" id="A0A0L6UCC7"/>
<dbReference type="OrthoDB" id="2518428at2759"/>
<feature type="non-terminal residue" evidence="1">
    <location>
        <position position="133"/>
    </location>
</feature>
<dbReference type="VEuPathDB" id="FungiDB:VP01_7460g1"/>
<reference evidence="1 2" key="1">
    <citation type="submission" date="2015-08" db="EMBL/GenBank/DDBJ databases">
        <title>Next Generation Sequencing and Analysis of the Genome of Puccinia sorghi L Schw, the Causal Agent of Maize Common Rust.</title>
        <authorList>
            <person name="Rochi L."/>
            <person name="Burguener G."/>
            <person name="Darino M."/>
            <person name="Turjanski A."/>
            <person name="Kreff E."/>
            <person name="Dieguez M.J."/>
            <person name="Sacco F."/>
        </authorList>
    </citation>
    <scope>NUCLEOTIDE SEQUENCE [LARGE SCALE GENOMIC DNA]</scope>
    <source>
        <strain evidence="1 2">RO10H11247</strain>
    </source>
</reference>
<name>A0A0L6UCC7_9BASI</name>
<dbReference type="EMBL" id="LAVV01012895">
    <property type="protein sequence ID" value="KNZ46219.1"/>
    <property type="molecule type" value="Genomic_DNA"/>
</dbReference>
<evidence type="ECO:0000313" key="2">
    <source>
        <dbReference type="Proteomes" id="UP000037035"/>
    </source>
</evidence>
<accession>A0A0L6UCC7</accession>
<organism evidence="1 2">
    <name type="scientific">Puccinia sorghi</name>
    <dbReference type="NCBI Taxonomy" id="27349"/>
    <lineage>
        <taxon>Eukaryota</taxon>
        <taxon>Fungi</taxon>
        <taxon>Dikarya</taxon>
        <taxon>Basidiomycota</taxon>
        <taxon>Pucciniomycotina</taxon>
        <taxon>Pucciniomycetes</taxon>
        <taxon>Pucciniales</taxon>
        <taxon>Pucciniaceae</taxon>
        <taxon>Puccinia</taxon>
    </lineage>
</organism>
<gene>
    <name evidence="1" type="ORF">VP01_7460g1</name>
</gene>
<comment type="caution">
    <text evidence="1">The sequence shown here is derived from an EMBL/GenBank/DDBJ whole genome shotgun (WGS) entry which is preliminary data.</text>
</comment>
<evidence type="ECO:0000313" key="1">
    <source>
        <dbReference type="EMBL" id="KNZ46219.1"/>
    </source>
</evidence>
<sequence>MVRFAAVVCSSIDLTGAYAIDYKRGRNTLVKMSCCKKEFLALLDSGAVQSVVGKAYLEQFCPQWIEFVRPVSLGTFHSASRALIPLELVKVKLHMAERDSTLEQWCLTLMREVLRDSTICEMLDDGQKRELLS</sequence>
<dbReference type="Proteomes" id="UP000037035">
    <property type="component" value="Unassembled WGS sequence"/>
</dbReference>
<protein>
    <submittedName>
        <fullName evidence="1">Uncharacterized protein</fullName>
    </submittedName>
</protein>
<proteinExistence type="predicted"/>